<gene>
    <name evidence="5" type="ORF">MKW94_000799</name>
</gene>
<sequence length="134" mass="15631">IQKGPNNEEVLARKYRIRFRGIDAPENKQPYGKEAKKELTKLVRGKCVIVHVYGEDQYGRHVGDVYCNGEFVQEIMLKKGLAWHYAAYDKRPELIKWAKEARAAGVGLWAASDPEKPWEWRKNNSRDEKPDKFK</sequence>
<dbReference type="Proteomes" id="UP001177140">
    <property type="component" value="Unassembled WGS sequence"/>
</dbReference>
<dbReference type="EMBL" id="JAJJMA010163728">
    <property type="protein sequence ID" value="MCL7036046.1"/>
    <property type="molecule type" value="Genomic_DNA"/>
</dbReference>
<dbReference type="InterPro" id="IPR016071">
    <property type="entry name" value="Staphylococal_nuclease_OB-fold"/>
</dbReference>
<dbReference type="SMART" id="SM00318">
    <property type="entry name" value="SNc"/>
    <property type="match status" value="1"/>
</dbReference>
<dbReference type="SUPFAM" id="SSF50199">
    <property type="entry name" value="Staphylococcal nuclease"/>
    <property type="match status" value="1"/>
</dbReference>
<feature type="non-terminal residue" evidence="5">
    <location>
        <position position="134"/>
    </location>
</feature>
<dbReference type="Pfam" id="PF00565">
    <property type="entry name" value="SNase"/>
    <property type="match status" value="1"/>
</dbReference>
<accession>A0AA41SGW5</accession>
<name>A0AA41SGW5_PAPNU</name>
<evidence type="ECO:0000313" key="6">
    <source>
        <dbReference type="Proteomes" id="UP001177140"/>
    </source>
</evidence>
<dbReference type="InterPro" id="IPR035437">
    <property type="entry name" value="SNase_OB-fold_sf"/>
</dbReference>
<dbReference type="PANTHER" id="PTHR12302:SF3">
    <property type="entry name" value="SERINE_THREONINE-PROTEIN KINASE 31"/>
    <property type="match status" value="1"/>
</dbReference>
<evidence type="ECO:0000313" key="5">
    <source>
        <dbReference type="EMBL" id="MCL7036046.1"/>
    </source>
</evidence>
<comment type="caution">
    <text evidence="5">The sequence shown here is derived from an EMBL/GenBank/DDBJ whole genome shotgun (WGS) entry which is preliminary data.</text>
</comment>
<dbReference type="GO" id="GO:0004519">
    <property type="term" value="F:endonuclease activity"/>
    <property type="evidence" value="ECO:0007669"/>
    <property type="project" value="UniProtKB-KW"/>
</dbReference>
<keyword evidence="3" id="KW-0378">Hydrolase</keyword>
<protein>
    <recommendedName>
        <fullName evidence="4">TNase-like domain-containing protein</fullName>
    </recommendedName>
</protein>
<dbReference type="PANTHER" id="PTHR12302">
    <property type="entry name" value="EBNA2 BINDING PROTEIN P100"/>
    <property type="match status" value="1"/>
</dbReference>
<feature type="domain" description="TNase-like" evidence="4">
    <location>
        <begin position="1"/>
        <end position="111"/>
    </location>
</feature>
<evidence type="ECO:0000259" key="4">
    <source>
        <dbReference type="PROSITE" id="PS50830"/>
    </source>
</evidence>
<reference evidence="5" key="1">
    <citation type="submission" date="2022-03" db="EMBL/GenBank/DDBJ databases">
        <title>A functionally conserved STORR gene fusion in Papaver species that diverged 16.8 million years ago.</title>
        <authorList>
            <person name="Catania T."/>
        </authorList>
    </citation>
    <scope>NUCLEOTIDE SEQUENCE</scope>
    <source>
        <strain evidence="5">S-191538</strain>
    </source>
</reference>
<dbReference type="AlphaFoldDB" id="A0AA41SGW5"/>
<proteinExistence type="predicted"/>
<organism evidence="5 6">
    <name type="scientific">Papaver nudicaule</name>
    <name type="common">Iceland poppy</name>
    <dbReference type="NCBI Taxonomy" id="74823"/>
    <lineage>
        <taxon>Eukaryota</taxon>
        <taxon>Viridiplantae</taxon>
        <taxon>Streptophyta</taxon>
        <taxon>Embryophyta</taxon>
        <taxon>Tracheophyta</taxon>
        <taxon>Spermatophyta</taxon>
        <taxon>Magnoliopsida</taxon>
        <taxon>Ranunculales</taxon>
        <taxon>Papaveraceae</taxon>
        <taxon>Papaveroideae</taxon>
        <taxon>Papaver</taxon>
    </lineage>
</organism>
<evidence type="ECO:0000256" key="1">
    <source>
        <dbReference type="ARBA" id="ARBA00022722"/>
    </source>
</evidence>
<keyword evidence="1" id="KW-0540">Nuclease</keyword>
<dbReference type="GO" id="GO:0016787">
    <property type="term" value="F:hydrolase activity"/>
    <property type="evidence" value="ECO:0007669"/>
    <property type="project" value="UniProtKB-KW"/>
</dbReference>
<dbReference type="Gene3D" id="2.40.50.90">
    <property type="match status" value="1"/>
</dbReference>
<evidence type="ECO:0000256" key="3">
    <source>
        <dbReference type="ARBA" id="ARBA00022801"/>
    </source>
</evidence>
<dbReference type="GO" id="GO:0005737">
    <property type="term" value="C:cytoplasm"/>
    <property type="evidence" value="ECO:0007669"/>
    <property type="project" value="TreeGrafter"/>
</dbReference>
<evidence type="ECO:0000256" key="2">
    <source>
        <dbReference type="ARBA" id="ARBA00022759"/>
    </source>
</evidence>
<dbReference type="PROSITE" id="PS50830">
    <property type="entry name" value="TNASE_3"/>
    <property type="match status" value="1"/>
</dbReference>
<keyword evidence="6" id="KW-1185">Reference proteome</keyword>
<keyword evidence="2" id="KW-0255">Endonuclease</keyword>